<comment type="similarity">
    <text evidence="1">Belongs to the adrenodoxin/putidaredoxin family.</text>
</comment>
<reference evidence="9 10" key="1">
    <citation type="submission" date="2022-01" db="EMBL/GenBank/DDBJ databases">
        <title>Whole genome-based taxonomy of the Shewanellaceae.</title>
        <authorList>
            <person name="Martin-Rodriguez A.J."/>
        </authorList>
    </citation>
    <scope>NUCLEOTIDE SEQUENCE [LARGE SCALE GENOMIC DNA]</scope>
    <source>
        <strain evidence="9 10">DSM 21332</strain>
    </source>
</reference>
<dbReference type="EMBL" id="JAKIKT010000007">
    <property type="protein sequence ID" value="MCL2915497.1"/>
    <property type="molecule type" value="Genomic_DNA"/>
</dbReference>
<evidence type="ECO:0000259" key="8">
    <source>
        <dbReference type="Pfam" id="PF00111"/>
    </source>
</evidence>
<evidence type="ECO:0000256" key="7">
    <source>
        <dbReference type="ARBA" id="ARBA00034078"/>
    </source>
</evidence>
<dbReference type="PRINTS" id="PR00355">
    <property type="entry name" value="ADRENODOXIN"/>
</dbReference>
<dbReference type="RefSeq" id="WP_249250079.1">
    <property type="nucleotide sequence ID" value="NZ_JAKIKT010000007.1"/>
</dbReference>
<keyword evidence="4" id="KW-0408">Iron</keyword>
<keyword evidence="2" id="KW-0001">2Fe-2S</keyword>
<dbReference type="Proteomes" id="UP001202831">
    <property type="component" value="Unassembled WGS sequence"/>
</dbReference>
<sequence>MSPIKIIDASGQCHELPRAGASNLMQLAVNHNIEGIDGECGGCCSCATCHVGLSQQDFERLPAMHEDEQALLEYVPNSTPTSRLACQLKLTDIPEGLNFNVIS</sequence>
<dbReference type="InterPro" id="IPR001055">
    <property type="entry name" value="Adrenodoxin-like"/>
</dbReference>
<dbReference type="Pfam" id="PF00111">
    <property type="entry name" value="Fer2"/>
    <property type="match status" value="1"/>
</dbReference>
<organism evidence="9 10">
    <name type="scientific">Shewanella corallii</name>
    <dbReference type="NCBI Taxonomy" id="560080"/>
    <lineage>
        <taxon>Bacteria</taxon>
        <taxon>Pseudomonadati</taxon>
        <taxon>Pseudomonadota</taxon>
        <taxon>Gammaproteobacteria</taxon>
        <taxon>Alteromonadales</taxon>
        <taxon>Shewanellaceae</taxon>
        <taxon>Shewanella</taxon>
    </lineage>
</organism>
<keyword evidence="6" id="KW-0830">Ubiquinone</keyword>
<evidence type="ECO:0000256" key="4">
    <source>
        <dbReference type="ARBA" id="ARBA00023004"/>
    </source>
</evidence>
<dbReference type="Gene3D" id="3.10.20.30">
    <property type="match status" value="1"/>
</dbReference>
<dbReference type="SUPFAM" id="SSF54292">
    <property type="entry name" value="2Fe-2S ferredoxin-like"/>
    <property type="match status" value="1"/>
</dbReference>
<proteinExistence type="inferred from homology"/>
<dbReference type="PANTHER" id="PTHR23426:SF65">
    <property type="entry name" value="FERREDOXIN-2, MITOCHONDRIAL"/>
    <property type="match status" value="1"/>
</dbReference>
<gene>
    <name evidence="9" type="ORF">L2725_17220</name>
</gene>
<evidence type="ECO:0000256" key="3">
    <source>
        <dbReference type="ARBA" id="ARBA00022723"/>
    </source>
</evidence>
<dbReference type="PANTHER" id="PTHR23426">
    <property type="entry name" value="FERREDOXIN/ADRENODOXIN"/>
    <property type="match status" value="1"/>
</dbReference>
<comment type="caution">
    <text evidence="9">The sequence shown here is derived from an EMBL/GenBank/DDBJ whole genome shotgun (WGS) entry which is preliminary data.</text>
</comment>
<feature type="domain" description="2Fe-2S ferredoxin-type" evidence="8">
    <location>
        <begin position="19"/>
        <end position="90"/>
    </location>
</feature>
<name>A0ABT0NAW9_9GAMM</name>
<keyword evidence="3" id="KW-0479">Metal-binding</keyword>
<evidence type="ECO:0000256" key="2">
    <source>
        <dbReference type="ARBA" id="ARBA00022714"/>
    </source>
</evidence>
<dbReference type="InterPro" id="IPR012675">
    <property type="entry name" value="Beta-grasp_dom_sf"/>
</dbReference>
<dbReference type="InterPro" id="IPR036010">
    <property type="entry name" value="2Fe-2S_ferredoxin-like_sf"/>
</dbReference>
<comment type="cofactor">
    <cofactor evidence="7">
        <name>[2Fe-2S] cluster</name>
        <dbReference type="ChEBI" id="CHEBI:190135"/>
    </cofactor>
</comment>
<protein>
    <submittedName>
        <fullName evidence="9">2Fe-2S iron-sulfur cluster-binding protein</fullName>
    </submittedName>
</protein>
<evidence type="ECO:0000256" key="6">
    <source>
        <dbReference type="ARBA" id="ARBA00023075"/>
    </source>
</evidence>
<evidence type="ECO:0000256" key="1">
    <source>
        <dbReference type="ARBA" id="ARBA00010914"/>
    </source>
</evidence>
<keyword evidence="10" id="KW-1185">Reference proteome</keyword>
<evidence type="ECO:0000313" key="9">
    <source>
        <dbReference type="EMBL" id="MCL2915497.1"/>
    </source>
</evidence>
<dbReference type="InterPro" id="IPR001041">
    <property type="entry name" value="2Fe-2S_ferredoxin-type"/>
</dbReference>
<keyword evidence="5" id="KW-0411">Iron-sulfur</keyword>
<evidence type="ECO:0000256" key="5">
    <source>
        <dbReference type="ARBA" id="ARBA00023014"/>
    </source>
</evidence>
<evidence type="ECO:0000313" key="10">
    <source>
        <dbReference type="Proteomes" id="UP001202831"/>
    </source>
</evidence>
<accession>A0ABT0NAW9</accession>